<dbReference type="SUPFAM" id="SSF53098">
    <property type="entry name" value="Ribonuclease H-like"/>
    <property type="match status" value="1"/>
</dbReference>
<keyword evidence="4" id="KW-1185">Reference proteome</keyword>
<evidence type="ECO:0000313" key="3">
    <source>
        <dbReference type="EMBL" id="GGI06596.1"/>
    </source>
</evidence>
<feature type="region of interest" description="Disordered" evidence="1">
    <location>
        <begin position="202"/>
        <end position="253"/>
    </location>
</feature>
<dbReference type="AlphaFoldDB" id="A0A8J3A8H2"/>
<accession>A0A8J3A8H2</accession>
<dbReference type="Pfam" id="PF00929">
    <property type="entry name" value="RNase_T"/>
    <property type="match status" value="1"/>
</dbReference>
<dbReference type="GO" id="GO:0004527">
    <property type="term" value="F:exonuclease activity"/>
    <property type="evidence" value="ECO:0007669"/>
    <property type="project" value="UniProtKB-ARBA"/>
</dbReference>
<reference evidence="3" key="2">
    <citation type="submission" date="2020-09" db="EMBL/GenBank/DDBJ databases">
        <authorList>
            <person name="Sun Q."/>
            <person name="Zhou Y."/>
        </authorList>
    </citation>
    <scope>NUCLEOTIDE SEQUENCE</scope>
    <source>
        <strain evidence="3">CGMCC 1.14988</strain>
    </source>
</reference>
<dbReference type="Proteomes" id="UP000650511">
    <property type="component" value="Unassembled WGS sequence"/>
</dbReference>
<sequence>MADDPTTPAPVPATGRRSGRTRFVFVDTEATGLDHERHELTEVSWIVRFEDGRELERQFFPQHTVDGADADALSLTRYHDRIAPQDKTPAAEWLTLFLEDAQDAVLVGAVPDFDAQHLDRMCRKLGLTPTWDHHLLDVETLALPLIAAGPEAPRSLAKTCAALGIPHDKDQAHGALYDARQTKLVFDRIWEVLADLRANERPLPASVPRDSGRNGVDGARAVDPQVADRLADATPADEAAPEQRAERDAHTPR</sequence>
<dbReference type="SMART" id="SM00479">
    <property type="entry name" value="EXOIII"/>
    <property type="match status" value="1"/>
</dbReference>
<feature type="domain" description="Exonuclease" evidence="2">
    <location>
        <begin position="22"/>
        <end position="195"/>
    </location>
</feature>
<gene>
    <name evidence="3" type="ORF">GCM10011354_19880</name>
</gene>
<dbReference type="Gene3D" id="3.30.420.10">
    <property type="entry name" value="Ribonuclease H-like superfamily/Ribonuclease H"/>
    <property type="match status" value="1"/>
</dbReference>
<dbReference type="InterPro" id="IPR036397">
    <property type="entry name" value="RNaseH_sf"/>
</dbReference>
<dbReference type="OrthoDB" id="4762736at2"/>
<reference evidence="3" key="1">
    <citation type="journal article" date="2014" name="Int. J. Syst. Evol. Microbiol.">
        <title>Complete genome sequence of Corynebacterium casei LMG S-19264T (=DSM 44701T), isolated from a smear-ripened cheese.</title>
        <authorList>
            <consortium name="US DOE Joint Genome Institute (JGI-PGF)"/>
            <person name="Walter F."/>
            <person name="Albersmeier A."/>
            <person name="Kalinowski J."/>
            <person name="Ruckert C."/>
        </authorList>
    </citation>
    <scope>NUCLEOTIDE SEQUENCE</scope>
    <source>
        <strain evidence="3">CGMCC 1.14988</strain>
    </source>
</reference>
<feature type="compositionally biased region" description="Basic and acidic residues" evidence="1">
    <location>
        <begin position="241"/>
        <end position="253"/>
    </location>
</feature>
<proteinExistence type="predicted"/>
<evidence type="ECO:0000259" key="2">
    <source>
        <dbReference type="SMART" id="SM00479"/>
    </source>
</evidence>
<name>A0A8J3A8H2_9ACTN</name>
<dbReference type="RefSeq" id="WP_130650471.1">
    <property type="nucleotide sequence ID" value="NZ_BMHA01000006.1"/>
</dbReference>
<dbReference type="CDD" id="cd06127">
    <property type="entry name" value="DEDDh"/>
    <property type="match status" value="1"/>
</dbReference>
<organism evidence="3 4">
    <name type="scientific">Egicoccus halophilus</name>
    <dbReference type="NCBI Taxonomy" id="1670830"/>
    <lineage>
        <taxon>Bacteria</taxon>
        <taxon>Bacillati</taxon>
        <taxon>Actinomycetota</taxon>
        <taxon>Nitriliruptoria</taxon>
        <taxon>Egicoccales</taxon>
        <taxon>Egicoccaceae</taxon>
        <taxon>Egicoccus</taxon>
    </lineage>
</organism>
<dbReference type="GO" id="GO:0003676">
    <property type="term" value="F:nucleic acid binding"/>
    <property type="evidence" value="ECO:0007669"/>
    <property type="project" value="InterPro"/>
</dbReference>
<dbReference type="InterPro" id="IPR012337">
    <property type="entry name" value="RNaseH-like_sf"/>
</dbReference>
<evidence type="ECO:0000256" key="1">
    <source>
        <dbReference type="SAM" id="MobiDB-lite"/>
    </source>
</evidence>
<dbReference type="EMBL" id="BMHA01000006">
    <property type="protein sequence ID" value="GGI06596.1"/>
    <property type="molecule type" value="Genomic_DNA"/>
</dbReference>
<protein>
    <recommendedName>
        <fullName evidence="2">Exonuclease domain-containing protein</fullName>
    </recommendedName>
</protein>
<dbReference type="InterPro" id="IPR013520">
    <property type="entry name" value="Ribonucl_H"/>
</dbReference>
<comment type="caution">
    <text evidence="3">The sequence shown here is derived from an EMBL/GenBank/DDBJ whole genome shotgun (WGS) entry which is preliminary data.</text>
</comment>
<evidence type="ECO:0000313" key="4">
    <source>
        <dbReference type="Proteomes" id="UP000650511"/>
    </source>
</evidence>